<proteinExistence type="predicted"/>
<evidence type="ECO:0000313" key="3">
    <source>
        <dbReference type="Proteomes" id="UP000247409"/>
    </source>
</evidence>
<gene>
    <name evidence="2" type="ORF">BWQ96_07365</name>
</gene>
<dbReference type="EMBL" id="NBIV01000145">
    <property type="protein sequence ID" value="PXF42918.1"/>
    <property type="molecule type" value="Genomic_DNA"/>
</dbReference>
<evidence type="ECO:0000313" key="2">
    <source>
        <dbReference type="EMBL" id="PXF42918.1"/>
    </source>
</evidence>
<protein>
    <submittedName>
        <fullName evidence="2">Uncharacterized protein</fullName>
    </submittedName>
</protein>
<accession>A0A2V3ILI9</accession>
<feature type="signal peptide" evidence="1">
    <location>
        <begin position="1"/>
        <end position="22"/>
    </location>
</feature>
<sequence length="157" mass="17411">MVKYVIPVFLVLIAALSFTVTCSPIPRGTSVQIKKKSPATRKGVNLLKSSVHETESSVDPTSGGDGLKWPYSSLADVCEPVIKCMCYRVPPESKTPEMERLCLEYDTIPTNVCDLTTGARLFSEWWFGSNAPEAIHCVEDCIPSMFDKYNWVVTSEP</sequence>
<name>A0A2V3ILI9_9FLOR</name>
<evidence type="ECO:0000256" key="1">
    <source>
        <dbReference type="SAM" id="SignalP"/>
    </source>
</evidence>
<dbReference type="Proteomes" id="UP000247409">
    <property type="component" value="Unassembled WGS sequence"/>
</dbReference>
<keyword evidence="3" id="KW-1185">Reference proteome</keyword>
<reference evidence="2 3" key="1">
    <citation type="journal article" date="2018" name="Mol. Biol. Evol.">
        <title>Analysis of the draft genome of the red seaweed Gracilariopsis chorda provides insights into genome size evolution in Rhodophyta.</title>
        <authorList>
            <person name="Lee J."/>
            <person name="Yang E.C."/>
            <person name="Graf L."/>
            <person name="Yang J.H."/>
            <person name="Qiu H."/>
            <person name="Zel Zion U."/>
            <person name="Chan C.X."/>
            <person name="Stephens T.G."/>
            <person name="Weber A.P.M."/>
            <person name="Boo G.H."/>
            <person name="Boo S.M."/>
            <person name="Kim K.M."/>
            <person name="Shin Y."/>
            <person name="Jung M."/>
            <person name="Lee S.J."/>
            <person name="Yim H.S."/>
            <person name="Lee J.H."/>
            <person name="Bhattacharya D."/>
            <person name="Yoon H.S."/>
        </authorList>
    </citation>
    <scope>NUCLEOTIDE SEQUENCE [LARGE SCALE GENOMIC DNA]</scope>
    <source>
        <strain evidence="2 3">SKKU-2015</strain>
        <tissue evidence="2">Whole body</tissue>
    </source>
</reference>
<dbReference type="AlphaFoldDB" id="A0A2V3ILI9"/>
<feature type="chain" id="PRO_5016000167" evidence="1">
    <location>
        <begin position="23"/>
        <end position="157"/>
    </location>
</feature>
<comment type="caution">
    <text evidence="2">The sequence shown here is derived from an EMBL/GenBank/DDBJ whole genome shotgun (WGS) entry which is preliminary data.</text>
</comment>
<keyword evidence="1" id="KW-0732">Signal</keyword>
<organism evidence="2 3">
    <name type="scientific">Gracilariopsis chorda</name>
    <dbReference type="NCBI Taxonomy" id="448386"/>
    <lineage>
        <taxon>Eukaryota</taxon>
        <taxon>Rhodophyta</taxon>
        <taxon>Florideophyceae</taxon>
        <taxon>Rhodymeniophycidae</taxon>
        <taxon>Gracilariales</taxon>
        <taxon>Gracilariaceae</taxon>
        <taxon>Gracilariopsis</taxon>
    </lineage>
</organism>